<dbReference type="InterPro" id="IPR009164">
    <property type="entry name" value="FBPtase_class3"/>
</dbReference>
<dbReference type="Pfam" id="PF06874">
    <property type="entry name" value="FBPase_2"/>
    <property type="match status" value="1"/>
</dbReference>
<evidence type="ECO:0000313" key="5">
    <source>
        <dbReference type="EMBL" id="KXB58556.1"/>
    </source>
</evidence>
<evidence type="ECO:0000256" key="1">
    <source>
        <dbReference type="ARBA" id="ARBA00022801"/>
    </source>
</evidence>
<dbReference type="EMBL" id="LSDB01000008">
    <property type="protein sequence ID" value="KXB58556.1"/>
    <property type="molecule type" value="Genomic_DNA"/>
</dbReference>
<dbReference type="EC" id="3.1.3.11" evidence="4"/>
<comment type="similarity">
    <text evidence="4">Belongs to the FBPase class 3 family.</text>
</comment>
<keyword evidence="6" id="KW-1185">Reference proteome</keyword>
<accession>A0ABR5TMK4</accession>
<dbReference type="PIRSF" id="PIRSF000906">
    <property type="entry name" value="FBPtase_Bacill"/>
    <property type="match status" value="1"/>
</dbReference>
<comment type="catalytic activity">
    <reaction evidence="4">
        <text>beta-D-fructose 1,6-bisphosphate + H2O = beta-D-fructose 6-phosphate + phosphate</text>
        <dbReference type="Rhea" id="RHEA:11064"/>
        <dbReference type="ChEBI" id="CHEBI:15377"/>
        <dbReference type="ChEBI" id="CHEBI:32966"/>
        <dbReference type="ChEBI" id="CHEBI:43474"/>
        <dbReference type="ChEBI" id="CHEBI:57634"/>
        <dbReference type="EC" id="3.1.3.11"/>
    </reaction>
</comment>
<keyword evidence="2 4" id="KW-0464">Manganese</keyword>
<comment type="pathway">
    <text evidence="4">Carbohydrate biosynthesis; gluconeogenesis.</text>
</comment>
<dbReference type="HAMAP" id="MF_01854">
    <property type="entry name" value="FBPase_class3"/>
    <property type="match status" value="1"/>
</dbReference>
<protein>
    <recommendedName>
        <fullName evidence="4">Fructose-1,6-bisphosphatase class 3</fullName>
        <shortName evidence="4">FBPase class 3</shortName>
        <ecNumber evidence="4">3.1.3.11</ecNumber>
    </recommendedName>
    <alternativeName>
        <fullName evidence="4">D-fructose-1,6-bisphosphate 1-phosphohydrolase class 3</fullName>
    </alternativeName>
</protein>
<evidence type="ECO:0000256" key="3">
    <source>
        <dbReference type="ARBA" id="ARBA00023277"/>
    </source>
</evidence>
<organism evidence="5 6">
    <name type="scientific">Gemelliphila asaccharolytica</name>
    <dbReference type="NCBI Taxonomy" id="502393"/>
    <lineage>
        <taxon>Bacteria</taxon>
        <taxon>Bacillati</taxon>
        <taxon>Bacillota</taxon>
        <taxon>Bacilli</taxon>
        <taxon>Bacillales</taxon>
        <taxon>Gemellaceae</taxon>
        <taxon>Gemelliphila</taxon>
    </lineage>
</organism>
<proteinExistence type="inferred from homology"/>
<dbReference type="Proteomes" id="UP000070467">
    <property type="component" value="Unassembled WGS sequence"/>
</dbReference>
<gene>
    <name evidence="4" type="primary">fbp</name>
    <name evidence="5" type="ORF">HMPREF1871_00320</name>
</gene>
<reference evidence="5 6" key="1">
    <citation type="submission" date="2016-01" db="EMBL/GenBank/DDBJ databases">
        <authorList>
            <person name="Mitreva M."/>
            <person name="Pepin K.H."/>
            <person name="Mihindukulasuriya K.A."/>
            <person name="Fulton R."/>
            <person name="Fronick C."/>
            <person name="O'Laughlin M."/>
            <person name="Miner T."/>
            <person name="Herter B."/>
            <person name="Rosa B.A."/>
            <person name="Cordes M."/>
            <person name="Tomlinson C."/>
            <person name="Wollam A."/>
            <person name="Palsikar V.B."/>
            <person name="Mardis E.R."/>
            <person name="Wilson R.K."/>
        </authorList>
    </citation>
    <scope>NUCLEOTIDE SEQUENCE [LARGE SCALE GENOMIC DNA]</scope>
    <source>
        <strain evidence="5 6">KA00071</strain>
    </source>
</reference>
<dbReference type="SUPFAM" id="SSF56300">
    <property type="entry name" value="Metallo-dependent phosphatases"/>
    <property type="match status" value="1"/>
</dbReference>
<comment type="caution">
    <text evidence="5">The sequence shown here is derived from an EMBL/GenBank/DDBJ whole genome shotgun (WGS) entry which is preliminary data.</text>
</comment>
<keyword evidence="1 4" id="KW-0378">Hydrolase</keyword>
<sequence>MEISKDHLELLSKNFKNKNEVITEIINLEAILSLPKGTEHFISDIHGEYEAFDHILRNGSGVIKEKLKQIFGKELDPKQINLIATVIYYPEEKLKLLKKDFSAEEYIIFQKELILRLLKVLQVAARKYTRSKVRKTLPKDFSYIIEELIYKMEFNADKKEYYSRIIDSLFELECSEKFIAGISYSIQKFVVNHLHIVGDIYDRGPYPDRIMERLMNYHSVDIQWGNHDMLWIGACCGDLLCISNVLRICARYDNLDIVEDRYGIPLRGLMNFSEFYYGKDDCKEFLPKLADKEKYSEREIMQIARMQKAMAIIQFKLEKKFIEKYPEFNLSRRLLLDKIDYEHKTVKVGEKIYKLTSLYLPTVDKNDPYKLTKEEEVLVKKLRESFSTSEKLRRHIEFMINNGAMYKCYNDNLLIHGCMPVDEEGNPKGITYEGKTYYSKEMLDFFDKKVREIFFSNKKDGHGIFLYLWQGENSPLFGKKDMTTFERYFIADKESHVEEKNPYYKLREKEEYAKRLLKEFGLTGEGHIINGHTPIKSKNGEDAIKANGKTIVIDGGMSKPYNKTTGHGGYTLTYNSIGLQIMKHDIFSNKENAIKLETDIVSTKRVVDQNLKRKMIRDTDTGKEIIKQIEILKVLLSKYRSGEINEKAD</sequence>
<comment type="cofactor">
    <cofactor evidence="4">
        <name>Mn(2+)</name>
        <dbReference type="ChEBI" id="CHEBI:29035"/>
    </cofactor>
</comment>
<keyword evidence="3 4" id="KW-0119">Carbohydrate metabolism</keyword>
<evidence type="ECO:0000313" key="6">
    <source>
        <dbReference type="Proteomes" id="UP000070467"/>
    </source>
</evidence>
<dbReference type="Gene3D" id="3.60.21.10">
    <property type="match status" value="1"/>
</dbReference>
<dbReference type="InterPro" id="IPR029052">
    <property type="entry name" value="Metallo-depent_PP-like"/>
</dbReference>
<name>A0ABR5TMK4_9BACL</name>
<evidence type="ECO:0000256" key="4">
    <source>
        <dbReference type="HAMAP-Rule" id="MF_01854"/>
    </source>
</evidence>
<evidence type="ECO:0000256" key="2">
    <source>
        <dbReference type="ARBA" id="ARBA00023211"/>
    </source>
</evidence>
<dbReference type="RefSeq" id="WP_066129120.1">
    <property type="nucleotide sequence ID" value="NZ_KQ959861.1"/>
</dbReference>